<dbReference type="InterPro" id="IPR036388">
    <property type="entry name" value="WH-like_DNA-bd_sf"/>
</dbReference>
<name>V9ETQ4_PHYNI</name>
<dbReference type="SUPFAM" id="SSF46689">
    <property type="entry name" value="Homeodomain-like"/>
    <property type="match status" value="1"/>
</dbReference>
<evidence type="ECO:0000256" key="1">
    <source>
        <dbReference type="SAM" id="MobiDB-lite"/>
    </source>
</evidence>
<organism evidence="3 4">
    <name type="scientific">Phytophthora nicotianae P1569</name>
    <dbReference type="NCBI Taxonomy" id="1317065"/>
    <lineage>
        <taxon>Eukaryota</taxon>
        <taxon>Sar</taxon>
        <taxon>Stramenopiles</taxon>
        <taxon>Oomycota</taxon>
        <taxon>Peronosporomycetes</taxon>
        <taxon>Peronosporales</taxon>
        <taxon>Peronosporaceae</taxon>
        <taxon>Phytophthora</taxon>
    </lineage>
</organism>
<gene>
    <name evidence="3" type="ORF">F443_13326</name>
</gene>
<sequence length="155" mass="17278">MPKTKKPPLTERERGRIDGLFEAGSSKRAIARSLGRSPDTICRALAPKPPPKARKAAKPPKRSGAPPALTDREVRRLVRTASRGEHSAAQLKAELGLGVHVRTIQRVFLWVDWLVFTKMVNTLPLKPVDMAARFTWATEKLLLKDAVLLGFHYLL</sequence>
<dbReference type="InterPro" id="IPR009057">
    <property type="entry name" value="Homeodomain-like_sf"/>
</dbReference>
<dbReference type="InterPro" id="IPR025246">
    <property type="entry name" value="IS30-like_HTH"/>
</dbReference>
<dbReference type="EMBL" id="ANIZ01002300">
    <property type="protein sequence ID" value="ETI41437.1"/>
    <property type="molecule type" value="Genomic_DNA"/>
</dbReference>
<dbReference type="OrthoDB" id="114427at2759"/>
<feature type="domain" description="Transposase IS30-like HTH" evidence="2">
    <location>
        <begin position="9"/>
        <end position="43"/>
    </location>
</feature>
<evidence type="ECO:0000259" key="2">
    <source>
        <dbReference type="Pfam" id="PF13936"/>
    </source>
</evidence>
<evidence type="ECO:0000313" key="4">
    <source>
        <dbReference type="Proteomes" id="UP000018721"/>
    </source>
</evidence>
<feature type="compositionally biased region" description="Basic residues" evidence="1">
    <location>
        <begin position="51"/>
        <end position="61"/>
    </location>
</feature>
<feature type="region of interest" description="Disordered" evidence="1">
    <location>
        <begin position="32"/>
        <end position="73"/>
    </location>
</feature>
<evidence type="ECO:0000313" key="3">
    <source>
        <dbReference type="EMBL" id="ETI41437.1"/>
    </source>
</evidence>
<reference evidence="3 4" key="1">
    <citation type="submission" date="2013-11" db="EMBL/GenBank/DDBJ databases">
        <title>The Genome Sequence of Phytophthora parasitica P1569.</title>
        <authorList>
            <consortium name="The Broad Institute Genomics Platform"/>
            <person name="Russ C."/>
            <person name="Tyler B."/>
            <person name="Panabieres F."/>
            <person name="Shan W."/>
            <person name="Tripathy S."/>
            <person name="Grunwald N."/>
            <person name="Machado M."/>
            <person name="Johnson C.S."/>
            <person name="Arredondo F."/>
            <person name="Hong C."/>
            <person name="Coffey M."/>
            <person name="Young S.K."/>
            <person name="Zeng Q."/>
            <person name="Gargeya S."/>
            <person name="Fitzgerald M."/>
            <person name="Abouelleil A."/>
            <person name="Alvarado L."/>
            <person name="Chapman S.B."/>
            <person name="Gainer-Dewar J."/>
            <person name="Goldberg J."/>
            <person name="Griggs A."/>
            <person name="Gujja S."/>
            <person name="Hansen M."/>
            <person name="Howarth C."/>
            <person name="Imamovic A."/>
            <person name="Ireland A."/>
            <person name="Larimer J."/>
            <person name="McCowan C."/>
            <person name="Murphy C."/>
            <person name="Pearson M."/>
            <person name="Poon T.W."/>
            <person name="Priest M."/>
            <person name="Roberts A."/>
            <person name="Saif S."/>
            <person name="Shea T."/>
            <person name="Sykes S."/>
            <person name="Wortman J."/>
            <person name="Nusbaum C."/>
            <person name="Birren B."/>
        </authorList>
    </citation>
    <scope>NUCLEOTIDE SEQUENCE [LARGE SCALE GENOMIC DNA]</scope>
    <source>
        <strain evidence="3 4">P1569</strain>
    </source>
</reference>
<proteinExistence type="predicted"/>
<dbReference type="Gene3D" id="1.10.10.60">
    <property type="entry name" value="Homeodomain-like"/>
    <property type="match status" value="1"/>
</dbReference>
<accession>V9ETQ4</accession>
<keyword evidence="4" id="KW-1185">Reference proteome</keyword>
<comment type="caution">
    <text evidence="3">The sequence shown here is derived from an EMBL/GenBank/DDBJ whole genome shotgun (WGS) entry which is preliminary data.</text>
</comment>
<dbReference type="Gene3D" id="1.10.10.10">
    <property type="entry name" value="Winged helix-like DNA-binding domain superfamily/Winged helix DNA-binding domain"/>
    <property type="match status" value="1"/>
</dbReference>
<protein>
    <recommendedName>
        <fullName evidence="2">Transposase IS30-like HTH domain-containing protein</fullName>
    </recommendedName>
</protein>
<dbReference type="Pfam" id="PF13936">
    <property type="entry name" value="HTH_38"/>
    <property type="match status" value="1"/>
</dbReference>
<dbReference type="AlphaFoldDB" id="V9ETQ4"/>
<dbReference type="Proteomes" id="UP000018721">
    <property type="component" value="Unassembled WGS sequence"/>
</dbReference>
<dbReference type="HOGENOM" id="CLU_033666_10_3_1"/>